<dbReference type="KEGG" id="lak:106180226"/>
<evidence type="ECO:0000256" key="1">
    <source>
        <dbReference type="SAM" id="Coils"/>
    </source>
</evidence>
<feature type="coiled-coil region" evidence="1">
    <location>
        <begin position="48"/>
        <end position="75"/>
    </location>
</feature>
<dbReference type="AlphaFoldDB" id="A0A1S3KAZ4"/>
<accession>A0A1S3KAZ4</accession>
<keyword evidence="2" id="KW-1185">Reference proteome</keyword>
<dbReference type="InParanoid" id="A0A1S3KAZ4"/>
<keyword evidence="1" id="KW-0175">Coiled coil</keyword>
<dbReference type="Proteomes" id="UP000085678">
    <property type="component" value="Unplaced"/>
</dbReference>
<sequence>MACNHEYEEKLDQLAEKFSKAKNYFTKKSLEKELQKTKQAYSVHIESIQVLNSDIENLTKSVEDLELQCEALDEIEQRFLVDFPKEFQKDIINMFKDEESLAHEETLKLQKDLDAAMAELDEYKEKDLEINTSAA</sequence>
<proteinExistence type="predicted"/>
<reference evidence="3" key="1">
    <citation type="submission" date="2025-08" db="UniProtKB">
        <authorList>
            <consortium name="RefSeq"/>
        </authorList>
    </citation>
    <scope>IDENTIFICATION</scope>
    <source>
        <tissue evidence="3">Gonads</tissue>
    </source>
</reference>
<evidence type="ECO:0000313" key="2">
    <source>
        <dbReference type="Proteomes" id="UP000085678"/>
    </source>
</evidence>
<dbReference type="RefSeq" id="XP_013419599.1">
    <property type="nucleotide sequence ID" value="XM_013564145.1"/>
</dbReference>
<name>A0A1S3KAZ4_LINAN</name>
<protein>
    <submittedName>
        <fullName evidence="3">Uncharacterized protein LOC106180226</fullName>
    </submittedName>
</protein>
<dbReference type="GeneID" id="106180226"/>
<evidence type="ECO:0000313" key="3">
    <source>
        <dbReference type="RefSeq" id="XP_013419599.1"/>
    </source>
</evidence>
<gene>
    <name evidence="3" type="primary">LOC106180226</name>
</gene>
<organism evidence="2 3">
    <name type="scientific">Lingula anatina</name>
    <name type="common">Brachiopod</name>
    <name type="synonym">Lingula unguis</name>
    <dbReference type="NCBI Taxonomy" id="7574"/>
    <lineage>
        <taxon>Eukaryota</taxon>
        <taxon>Metazoa</taxon>
        <taxon>Spiralia</taxon>
        <taxon>Lophotrochozoa</taxon>
        <taxon>Brachiopoda</taxon>
        <taxon>Linguliformea</taxon>
        <taxon>Lingulata</taxon>
        <taxon>Lingulida</taxon>
        <taxon>Linguloidea</taxon>
        <taxon>Lingulidae</taxon>
        <taxon>Lingula</taxon>
    </lineage>
</organism>